<feature type="non-terminal residue" evidence="2">
    <location>
        <position position="314"/>
    </location>
</feature>
<dbReference type="AlphaFoldDB" id="A0A401TQN0"/>
<feature type="region of interest" description="Disordered" evidence="1">
    <location>
        <begin position="283"/>
        <end position="314"/>
    </location>
</feature>
<reference evidence="2 3" key="1">
    <citation type="journal article" date="2018" name="Nat. Ecol. Evol.">
        <title>Shark genomes provide insights into elasmobranch evolution and the origin of vertebrates.</title>
        <authorList>
            <person name="Hara Y"/>
            <person name="Yamaguchi K"/>
            <person name="Onimaru K"/>
            <person name="Kadota M"/>
            <person name="Koyanagi M"/>
            <person name="Keeley SD"/>
            <person name="Tatsumi K"/>
            <person name="Tanaka K"/>
            <person name="Motone F"/>
            <person name="Kageyama Y"/>
            <person name="Nozu R"/>
            <person name="Adachi N"/>
            <person name="Nishimura O"/>
            <person name="Nakagawa R"/>
            <person name="Tanegashima C"/>
            <person name="Kiyatake I"/>
            <person name="Matsumoto R"/>
            <person name="Murakumo K"/>
            <person name="Nishida K"/>
            <person name="Terakita A"/>
            <person name="Kuratani S"/>
            <person name="Sato K"/>
            <person name="Hyodo S Kuraku.S."/>
        </authorList>
    </citation>
    <scope>NUCLEOTIDE SEQUENCE [LARGE SCALE GENOMIC DNA]</scope>
</reference>
<organism evidence="2 3">
    <name type="scientific">Chiloscyllium punctatum</name>
    <name type="common">Brownbanded bambooshark</name>
    <name type="synonym">Hemiscyllium punctatum</name>
    <dbReference type="NCBI Taxonomy" id="137246"/>
    <lineage>
        <taxon>Eukaryota</taxon>
        <taxon>Metazoa</taxon>
        <taxon>Chordata</taxon>
        <taxon>Craniata</taxon>
        <taxon>Vertebrata</taxon>
        <taxon>Chondrichthyes</taxon>
        <taxon>Elasmobranchii</taxon>
        <taxon>Galeomorphii</taxon>
        <taxon>Galeoidea</taxon>
        <taxon>Orectolobiformes</taxon>
        <taxon>Hemiscylliidae</taxon>
        <taxon>Chiloscyllium</taxon>
    </lineage>
</organism>
<evidence type="ECO:0000313" key="2">
    <source>
        <dbReference type="EMBL" id="GCC44919.1"/>
    </source>
</evidence>
<feature type="region of interest" description="Disordered" evidence="1">
    <location>
        <begin position="105"/>
        <end position="128"/>
    </location>
</feature>
<evidence type="ECO:0000256" key="1">
    <source>
        <dbReference type="SAM" id="MobiDB-lite"/>
    </source>
</evidence>
<proteinExistence type="predicted"/>
<sequence length="314" mass="35062">MHILEMPGAFERRDQRRRIACQACDAQRRAVHVHLGEIGRIGEGAGQRFDHHHCNRRRLLQGARPLGRRERGDGRFRRAAPDLALQRRNARSDFVAVAVRGCRTHEGPDVDDQRQTDRSDHQAGDHSACPRQVAVGRMGQARPQRDRSVIAVLACNDAIDPQPQGTELTACLVERRARGGEDLHIEDICVGAGGYLEAVGGLARPPWKQSLDLIAHDARQKIARLCRNGHRARNNIGGGKLENDERFLRGANDLVRQRDACRPRRGRRSRRFLRVFKNPFAADPGHFQPMPGAAPLLPAEPQPGEDVDPASHDH</sequence>
<accession>A0A401TQN0</accession>
<dbReference type="Proteomes" id="UP000287033">
    <property type="component" value="Unassembled WGS sequence"/>
</dbReference>
<comment type="caution">
    <text evidence="2">The sequence shown here is derived from an EMBL/GenBank/DDBJ whole genome shotgun (WGS) entry which is preliminary data.</text>
</comment>
<feature type="compositionally biased region" description="Basic and acidic residues" evidence="1">
    <location>
        <begin position="105"/>
        <end position="124"/>
    </location>
</feature>
<keyword evidence="3" id="KW-1185">Reference proteome</keyword>
<name>A0A401TQN0_CHIPU</name>
<dbReference type="EMBL" id="BEZZ01140458">
    <property type="protein sequence ID" value="GCC44919.1"/>
    <property type="molecule type" value="Genomic_DNA"/>
</dbReference>
<protein>
    <submittedName>
        <fullName evidence="2">Uncharacterized protein</fullName>
    </submittedName>
</protein>
<evidence type="ECO:0000313" key="3">
    <source>
        <dbReference type="Proteomes" id="UP000287033"/>
    </source>
</evidence>
<gene>
    <name evidence="2" type="ORF">chiPu_0028792</name>
</gene>